<comment type="caution">
    <text evidence="2">The sequence shown here is derived from an EMBL/GenBank/DDBJ whole genome shotgun (WGS) entry which is preliminary data.</text>
</comment>
<dbReference type="SUPFAM" id="SSF64307">
    <property type="entry name" value="SirA-like"/>
    <property type="match status" value="1"/>
</dbReference>
<evidence type="ECO:0000313" key="2">
    <source>
        <dbReference type="EMBL" id="RQG96828.1"/>
    </source>
</evidence>
<accession>A0A3N6M0N5</accession>
<dbReference type="Proteomes" id="UP000281431">
    <property type="component" value="Unassembled WGS sequence"/>
</dbReference>
<feature type="domain" description="DUF2249" evidence="1">
    <location>
        <begin position="9"/>
        <end position="74"/>
    </location>
</feature>
<keyword evidence="3" id="KW-1185">Reference proteome</keyword>
<organism evidence="2 3">
    <name type="scientific">Natrarchaeobius chitinivorans</name>
    <dbReference type="NCBI Taxonomy" id="1679083"/>
    <lineage>
        <taxon>Archaea</taxon>
        <taxon>Methanobacteriati</taxon>
        <taxon>Methanobacteriota</taxon>
        <taxon>Stenosarchaea group</taxon>
        <taxon>Halobacteria</taxon>
        <taxon>Halobacteriales</taxon>
        <taxon>Natrialbaceae</taxon>
        <taxon>Natrarchaeobius</taxon>
    </lineage>
</organism>
<reference evidence="2 3" key="1">
    <citation type="submission" date="2018-10" db="EMBL/GenBank/DDBJ databases">
        <title>Natrarchaeobius chitinivorans gen. nov., sp. nov., and Natrarchaeobius haloalkaliphilus sp. nov., alkaliphilic, chitin-utilizing haloarchaea from hypersaline alkaline lakes.</title>
        <authorList>
            <person name="Sorokin D.Y."/>
            <person name="Elcheninov A.G."/>
            <person name="Kostrikina N.A."/>
            <person name="Bale N.J."/>
            <person name="Sinninghe Damste J.S."/>
            <person name="Khijniak T.V."/>
            <person name="Kublanov I.V."/>
            <person name="Toshchakov S.V."/>
        </authorList>
    </citation>
    <scope>NUCLEOTIDE SEQUENCE [LARGE SCALE GENOMIC DNA]</scope>
    <source>
        <strain evidence="2 3">AArcht7</strain>
    </source>
</reference>
<dbReference type="InterPro" id="IPR036868">
    <property type="entry name" value="TusA-like_sf"/>
</dbReference>
<gene>
    <name evidence="2" type="ORF">EA472_19885</name>
</gene>
<dbReference type="InterPro" id="IPR018720">
    <property type="entry name" value="DUF2249"/>
</dbReference>
<proteinExistence type="predicted"/>
<evidence type="ECO:0000313" key="3">
    <source>
        <dbReference type="Proteomes" id="UP000281431"/>
    </source>
</evidence>
<evidence type="ECO:0000259" key="1">
    <source>
        <dbReference type="Pfam" id="PF10006"/>
    </source>
</evidence>
<dbReference type="EMBL" id="REFZ01000022">
    <property type="protein sequence ID" value="RQG96828.1"/>
    <property type="molecule type" value="Genomic_DNA"/>
</dbReference>
<name>A0A3N6M0N5_NATCH</name>
<dbReference type="OrthoDB" id="281801at2157"/>
<dbReference type="AlphaFoldDB" id="A0A3N6M0N5"/>
<sequence length="75" mass="8612">MASEPADRTLDVREIDGPPFDDIVTALEQLESDDRLRLLAPFEPAPLYEVLEARGFAHESERRDDGVWRVFIERA</sequence>
<protein>
    <submittedName>
        <fullName evidence="2">DUF2249 domain-containing protein</fullName>
    </submittedName>
</protein>
<dbReference type="Pfam" id="PF10006">
    <property type="entry name" value="DUF2249"/>
    <property type="match status" value="1"/>
</dbReference>